<evidence type="ECO:0000313" key="2">
    <source>
        <dbReference type="EMBL" id="CAH2030621.1"/>
    </source>
</evidence>
<dbReference type="EMBL" id="OW150024">
    <property type="protein sequence ID" value="CAH2030621.1"/>
    <property type="molecule type" value="Genomic_DNA"/>
</dbReference>
<feature type="transmembrane region" description="Helical" evidence="1">
    <location>
        <begin position="95"/>
        <end position="122"/>
    </location>
</feature>
<name>A0ABN8HD67_9BACT</name>
<dbReference type="InterPro" id="IPR025356">
    <property type="entry name" value="DUF4260"/>
</dbReference>
<dbReference type="Proteomes" id="UP001295463">
    <property type="component" value="Chromosome"/>
</dbReference>
<gene>
    <name evidence="2" type="ORF">GEAMG1_0808</name>
</gene>
<reference evidence="2 3" key="1">
    <citation type="submission" date="2022-03" db="EMBL/GenBank/DDBJ databases">
        <authorList>
            <person name="Koch H."/>
        </authorList>
    </citation>
    <scope>NUCLEOTIDE SEQUENCE [LARGE SCALE GENOMIC DNA]</scope>
    <source>
        <strain evidence="2 3">G1</strain>
    </source>
</reference>
<organism evidence="2 3">
    <name type="scientific">Trichlorobacter ammonificans</name>
    <dbReference type="NCBI Taxonomy" id="2916410"/>
    <lineage>
        <taxon>Bacteria</taxon>
        <taxon>Pseudomonadati</taxon>
        <taxon>Thermodesulfobacteriota</taxon>
        <taxon>Desulfuromonadia</taxon>
        <taxon>Geobacterales</taxon>
        <taxon>Geobacteraceae</taxon>
        <taxon>Trichlorobacter</taxon>
    </lineage>
</organism>
<dbReference type="Pfam" id="PF14079">
    <property type="entry name" value="DUF4260"/>
    <property type="match status" value="1"/>
</dbReference>
<keyword evidence="1" id="KW-0472">Membrane</keyword>
<accession>A0ABN8HD67</accession>
<keyword evidence="1" id="KW-0812">Transmembrane</keyword>
<evidence type="ECO:0000256" key="1">
    <source>
        <dbReference type="SAM" id="Phobius"/>
    </source>
</evidence>
<evidence type="ECO:0008006" key="4">
    <source>
        <dbReference type="Google" id="ProtNLM"/>
    </source>
</evidence>
<keyword evidence="3" id="KW-1185">Reference proteome</keyword>
<proteinExistence type="predicted"/>
<sequence length="168" mass="17475">MIEGLTIHSSRRHFVARLNSGVVHKEAPVSGANSGGVRLVLRLEGLCVFVAAVVAYSQLGFGWGAFALFFLAPDLSCFGYLAAPKVGAASYNLAHSYIGVVGCLAAGIILPAPTVLCAGVIWGAHIGFDRALGYGLKYSEGFGFTHLGRIGRLSVSTPNPAVTLDAAR</sequence>
<evidence type="ECO:0000313" key="3">
    <source>
        <dbReference type="Proteomes" id="UP001295463"/>
    </source>
</evidence>
<keyword evidence="1" id="KW-1133">Transmembrane helix</keyword>
<protein>
    <recommendedName>
        <fullName evidence="4">DUF4260 domain-containing protein</fullName>
    </recommendedName>
</protein>